<dbReference type="GO" id="GO:0003677">
    <property type="term" value="F:DNA binding"/>
    <property type="evidence" value="ECO:0007669"/>
    <property type="project" value="UniProtKB-KW"/>
</dbReference>
<feature type="domain" description="HTH gntR-type" evidence="4">
    <location>
        <begin position="18"/>
        <end position="85"/>
    </location>
</feature>
<evidence type="ECO:0000256" key="2">
    <source>
        <dbReference type="ARBA" id="ARBA00023125"/>
    </source>
</evidence>
<dbReference type="Gene3D" id="1.10.10.10">
    <property type="entry name" value="Winged helix-like DNA-binding domain superfamily/Winged helix DNA-binding domain"/>
    <property type="match status" value="1"/>
</dbReference>
<protein>
    <submittedName>
        <fullName evidence="5">GntR family transcriptional regulator</fullName>
    </submittedName>
</protein>
<keyword evidence="3" id="KW-0804">Transcription</keyword>
<evidence type="ECO:0000259" key="4">
    <source>
        <dbReference type="PROSITE" id="PS50949"/>
    </source>
</evidence>
<evidence type="ECO:0000256" key="1">
    <source>
        <dbReference type="ARBA" id="ARBA00023015"/>
    </source>
</evidence>
<reference evidence="5 6" key="1">
    <citation type="journal article" date="2018" name="J. Microbiol.">
        <title>Baekduia soli gen. nov., sp. nov., a novel bacterium isolated from the soil of Baekdu Mountain and proposal of a novel family name, Baekduiaceae fam. nov.</title>
        <authorList>
            <person name="An D.S."/>
            <person name="Siddiqi M.Z."/>
            <person name="Kim K.H."/>
            <person name="Yu H.S."/>
            <person name="Im W.T."/>
        </authorList>
    </citation>
    <scope>NUCLEOTIDE SEQUENCE [LARGE SCALE GENOMIC DNA]</scope>
    <source>
        <strain evidence="5 6">BR7-21</strain>
    </source>
</reference>
<dbReference type="Proteomes" id="UP000321805">
    <property type="component" value="Chromosome"/>
</dbReference>
<organism evidence="5 6">
    <name type="scientific">Baekduia soli</name>
    <dbReference type="NCBI Taxonomy" id="496014"/>
    <lineage>
        <taxon>Bacteria</taxon>
        <taxon>Bacillati</taxon>
        <taxon>Actinomycetota</taxon>
        <taxon>Thermoleophilia</taxon>
        <taxon>Solirubrobacterales</taxon>
        <taxon>Baekduiaceae</taxon>
        <taxon>Baekduia</taxon>
    </lineage>
</organism>
<dbReference type="OrthoDB" id="3864082at2"/>
<keyword evidence="2" id="KW-0238">DNA-binding</keyword>
<dbReference type="EMBL" id="CP042430">
    <property type="protein sequence ID" value="QEC46526.1"/>
    <property type="molecule type" value="Genomic_DNA"/>
</dbReference>
<dbReference type="SUPFAM" id="SSF48008">
    <property type="entry name" value="GntR ligand-binding domain-like"/>
    <property type="match status" value="1"/>
</dbReference>
<evidence type="ECO:0000313" key="5">
    <source>
        <dbReference type="EMBL" id="QEC46526.1"/>
    </source>
</evidence>
<sequence>MPAARRQARPAPRPVRRRTLAVEVADSLRDMILTGELTAEQRMTQDELATLLGVSTMPVREALLRLAAEGFVEVSPSRSFSVVPTTREDVHDVFWMHATLAAELTRRACAKGDPALAARLRDIEACFAAARGAGDPAQLGAVNWEFHQAINEAAGAPKLLRVLRSTLRFIPQGFYALVPEWSGASEQGHEAIVRAFEDGDPDTAAHAAETHVQEAGEILIRFFTGRGAWTRPDGA</sequence>
<dbReference type="InterPro" id="IPR036390">
    <property type="entry name" value="WH_DNA-bd_sf"/>
</dbReference>
<keyword evidence="1" id="KW-0805">Transcription regulation</keyword>
<dbReference type="InterPro" id="IPR011711">
    <property type="entry name" value="GntR_C"/>
</dbReference>
<dbReference type="InterPro" id="IPR000524">
    <property type="entry name" value="Tscrpt_reg_HTH_GntR"/>
</dbReference>
<dbReference type="PROSITE" id="PS50949">
    <property type="entry name" value="HTH_GNTR"/>
    <property type="match status" value="1"/>
</dbReference>
<dbReference type="InterPro" id="IPR036388">
    <property type="entry name" value="WH-like_DNA-bd_sf"/>
</dbReference>
<dbReference type="SMART" id="SM00345">
    <property type="entry name" value="HTH_GNTR"/>
    <property type="match status" value="1"/>
</dbReference>
<keyword evidence="6" id="KW-1185">Reference proteome</keyword>
<dbReference type="Gene3D" id="1.20.120.530">
    <property type="entry name" value="GntR ligand-binding domain-like"/>
    <property type="match status" value="1"/>
</dbReference>
<dbReference type="RefSeq" id="WP_146915829.1">
    <property type="nucleotide sequence ID" value="NZ_CP042430.1"/>
</dbReference>
<dbReference type="KEGG" id="bsol:FSW04_02315"/>
<dbReference type="GO" id="GO:0003700">
    <property type="term" value="F:DNA-binding transcription factor activity"/>
    <property type="evidence" value="ECO:0007669"/>
    <property type="project" value="InterPro"/>
</dbReference>
<proteinExistence type="predicted"/>
<dbReference type="PANTHER" id="PTHR43537:SF45">
    <property type="entry name" value="GNTR FAMILY REGULATORY PROTEIN"/>
    <property type="match status" value="1"/>
</dbReference>
<gene>
    <name evidence="5" type="ORF">FSW04_02315</name>
</gene>
<name>A0A5B8U0L7_9ACTN</name>
<dbReference type="CDD" id="cd07377">
    <property type="entry name" value="WHTH_GntR"/>
    <property type="match status" value="1"/>
</dbReference>
<dbReference type="Pfam" id="PF07729">
    <property type="entry name" value="FCD"/>
    <property type="match status" value="1"/>
</dbReference>
<dbReference type="PANTHER" id="PTHR43537">
    <property type="entry name" value="TRANSCRIPTIONAL REGULATOR, GNTR FAMILY"/>
    <property type="match status" value="1"/>
</dbReference>
<accession>A0A5B8U0L7</accession>
<dbReference type="SMART" id="SM00895">
    <property type="entry name" value="FCD"/>
    <property type="match status" value="1"/>
</dbReference>
<dbReference type="InterPro" id="IPR008920">
    <property type="entry name" value="TF_FadR/GntR_C"/>
</dbReference>
<evidence type="ECO:0000256" key="3">
    <source>
        <dbReference type="ARBA" id="ARBA00023163"/>
    </source>
</evidence>
<dbReference type="Pfam" id="PF00392">
    <property type="entry name" value="GntR"/>
    <property type="match status" value="1"/>
</dbReference>
<evidence type="ECO:0000313" key="6">
    <source>
        <dbReference type="Proteomes" id="UP000321805"/>
    </source>
</evidence>
<dbReference type="AlphaFoldDB" id="A0A5B8U0L7"/>
<dbReference type="SUPFAM" id="SSF46785">
    <property type="entry name" value="Winged helix' DNA-binding domain"/>
    <property type="match status" value="1"/>
</dbReference>